<dbReference type="HOGENOM" id="CLU_2892398_0_0_1"/>
<sequence length="63" mass="7350">VCPIFNKKDPAEYTDYRPISLIDVPSKMLETQIARHMTGQIVKNEYLPKKQFGFRPICTHARN</sequence>
<feature type="non-terminal residue" evidence="1">
    <location>
        <position position="1"/>
    </location>
</feature>
<protein>
    <recommendedName>
        <fullName evidence="4">Reverse transcriptase domain-containing protein</fullName>
    </recommendedName>
</protein>
<keyword evidence="3" id="KW-1185">Reference proteome</keyword>
<dbReference type="EMBL" id="KB295794">
    <property type="protein sequence ID" value="ELU12659.1"/>
    <property type="molecule type" value="Genomic_DNA"/>
</dbReference>
<accession>R7V2A6</accession>
<dbReference type="Proteomes" id="UP000014760">
    <property type="component" value="Unassembled WGS sequence"/>
</dbReference>
<reference evidence="1 3" key="2">
    <citation type="journal article" date="2013" name="Nature">
        <title>Insights into bilaterian evolution from three spiralian genomes.</title>
        <authorList>
            <person name="Simakov O."/>
            <person name="Marletaz F."/>
            <person name="Cho S.J."/>
            <person name="Edsinger-Gonzales E."/>
            <person name="Havlak P."/>
            <person name="Hellsten U."/>
            <person name="Kuo D.H."/>
            <person name="Larsson T."/>
            <person name="Lv J."/>
            <person name="Arendt D."/>
            <person name="Savage R."/>
            <person name="Osoegawa K."/>
            <person name="de Jong P."/>
            <person name="Grimwood J."/>
            <person name="Chapman J.A."/>
            <person name="Shapiro H."/>
            <person name="Aerts A."/>
            <person name="Otillar R.P."/>
            <person name="Terry A.Y."/>
            <person name="Boore J.L."/>
            <person name="Grigoriev I.V."/>
            <person name="Lindberg D.R."/>
            <person name="Seaver E.C."/>
            <person name="Weisblat D.A."/>
            <person name="Putnam N.H."/>
            <person name="Rokhsar D.S."/>
        </authorList>
    </citation>
    <scope>NUCLEOTIDE SEQUENCE</scope>
    <source>
        <strain evidence="1 3">I ESC-2004</strain>
    </source>
</reference>
<organism evidence="1">
    <name type="scientific">Capitella teleta</name>
    <name type="common">Polychaete worm</name>
    <dbReference type="NCBI Taxonomy" id="283909"/>
    <lineage>
        <taxon>Eukaryota</taxon>
        <taxon>Metazoa</taxon>
        <taxon>Spiralia</taxon>
        <taxon>Lophotrochozoa</taxon>
        <taxon>Annelida</taxon>
        <taxon>Polychaeta</taxon>
        <taxon>Sedentaria</taxon>
        <taxon>Scolecida</taxon>
        <taxon>Capitellidae</taxon>
        <taxon>Capitella</taxon>
    </lineage>
</organism>
<evidence type="ECO:0000313" key="2">
    <source>
        <dbReference type="EnsemblMetazoa" id="CapteP132979"/>
    </source>
</evidence>
<gene>
    <name evidence="1" type="ORF">CAPTEDRAFT_132979</name>
</gene>
<reference evidence="3" key="1">
    <citation type="submission" date="2012-12" db="EMBL/GenBank/DDBJ databases">
        <authorList>
            <person name="Hellsten U."/>
            <person name="Grimwood J."/>
            <person name="Chapman J.A."/>
            <person name="Shapiro H."/>
            <person name="Aerts A."/>
            <person name="Otillar R.P."/>
            <person name="Terry A.Y."/>
            <person name="Boore J.L."/>
            <person name="Simakov O."/>
            <person name="Marletaz F."/>
            <person name="Cho S.-J."/>
            <person name="Edsinger-Gonzales E."/>
            <person name="Havlak P."/>
            <person name="Kuo D.-H."/>
            <person name="Larsson T."/>
            <person name="Lv J."/>
            <person name="Arendt D."/>
            <person name="Savage R."/>
            <person name="Osoegawa K."/>
            <person name="de Jong P."/>
            <person name="Lindberg D.R."/>
            <person name="Seaver E.C."/>
            <person name="Weisblat D.A."/>
            <person name="Putnam N.H."/>
            <person name="Grigoriev I.V."/>
            <person name="Rokhsar D.S."/>
        </authorList>
    </citation>
    <scope>NUCLEOTIDE SEQUENCE</scope>
    <source>
        <strain evidence="3">I ESC-2004</strain>
    </source>
</reference>
<evidence type="ECO:0000313" key="1">
    <source>
        <dbReference type="EMBL" id="ELU12659.1"/>
    </source>
</evidence>
<dbReference type="EMBL" id="AMQN01019452">
    <property type="status" value="NOT_ANNOTATED_CDS"/>
    <property type="molecule type" value="Genomic_DNA"/>
</dbReference>
<reference evidence="2" key="3">
    <citation type="submission" date="2015-06" db="UniProtKB">
        <authorList>
            <consortium name="EnsemblMetazoa"/>
        </authorList>
    </citation>
    <scope>IDENTIFICATION</scope>
</reference>
<evidence type="ECO:0000313" key="3">
    <source>
        <dbReference type="Proteomes" id="UP000014760"/>
    </source>
</evidence>
<evidence type="ECO:0008006" key="4">
    <source>
        <dbReference type="Google" id="ProtNLM"/>
    </source>
</evidence>
<dbReference type="AlphaFoldDB" id="R7V2A6"/>
<proteinExistence type="predicted"/>
<name>R7V2A6_CAPTE</name>
<dbReference type="OrthoDB" id="415068at2759"/>
<dbReference type="EnsemblMetazoa" id="CapteT132979">
    <property type="protein sequence ID" value="CapteP132979"/>
    <property type="gene ID" value="CapteG132979"/>
</dbReference>